<dbReference type="AlphaFoldDB" id="A0A5B7CGK0"/>
<dbReference type="Proteomes" id="UP000324222">
    <property type="component" value="Unassembled WGS sequence"/>
</dbReference>
<protein>
    <recommendedName>
        <fullName evidence="3">Endonuclease/exonuclease/phosphatase domain-containing protein</fullName>
    </recommendedName>
</protein>
<proteinExistence type="predicted"/>
<evidence type="ECO:0000313" key="1">
    <source>
        <dbReference type="EMBL" id="MPC08430.1"/>
    </source>
</evidence>
<evidence type="ECO:0008006" key="3">
    <source>
        <dbReference type="Google" id="ProtNLM"/>
    </source>
</evidence>
<dbReference type="EMBL" id="VSRR010000029">
    <property type="protein sequence ID" value="MPC08430.1"/>
    <property type="molecule type" value="Genomic_DNA"/>
</dbReference>
<reference evidence="1 2" key="1">
    <citation type="submission" date="2019-05" db="EMBL/GenBank/DDBJ databases">
        <title>Another draft genome of Portunus trituberculatus and its Hox gene families provides insights of decapod evolution.</title>
        <authorList>
            <person name="Jeong J.-H."/>
            <person name="Song I."/>
            <person name="Kim S."/>
            <person name="Choi T."/>
            <person name="Kim D."/>
            <person name="Ryu S."/>
            <person name="Kim W."/>
        </authorList>
    </citation>
    <scope>NUCLEOTIDE SEQUENCE [LARGE SCALE GENOMIC DNA]</scope>
    <source>
        <tissue evidence="1">Muscle</tissue>
    </source>
</reference>
<accession>A0A5B7CGK0</accession>
<sequence>MVTCNPASESPSGEGTINVPSKFFDYLTSKVEHILSLYPFVEIFILGDFNVHHQLWVSSPSVTIPDSPKQKSLWPFASASWRDLRKYYADFPWNDYCFCVRDPSHCAECITECRATMVTRCNAACFLMCSCPRIFHMCPAPALPTLQKSSAAPRGLMETDRQTGRPCVVFCPSKLSTYSLITFDRCLVVSVIGQSPVMMCDSVDSHCQFVCRRAVLCLAMVVIIQSAAISYSD</sequence>
<name>A0A5B7CGK0_PORTR</name>
<evidence type="ECO:0000313" key="2">
    <source>
        <dbReference type="Proteomes" id="UP000324222"/>
    </source>
</evidence>
<keyword evidence="2" id="KW-1185">Reference proteome</keyword>
<comment type="caution">
    <text evidence="1">The sequence shown here is derived from an EMBL/GenBank/DDBJ whole genome shotgun (WGS) entry which is preliminary data.</text>
</comment>
<gene>
    <name evidence="1" type="ORF">E2C01_001017</name>
</gene>
<organism evidence="1 2">
    <name type="scientific">Portunus trituberculatus</name>
    <name type="common">Swimming crab</name>
    <name type="synonym">Neptunus trituberculatus</name>
    <dbReference type="NCBI Taxonomy" id="210409"/>
    <lineage>
        <taxon>Eukaryota</taxon>
        <taxon>Metazoa</taxon>
        <taxon>Ecdysozoa</taxon>
        <taxon>Arthropoda</taxon>
        <taxon>Crustacea</taxon>
        <taxon>Multicrustacea</taxon>
        <taxon>Malacostraca</taxon>
        <taxon>Eumalacostraca</taxon>
        <taxon>Eucarida</taxon>
        <taxon>Decapoda</taxon>
        <taxon>Pleocyemata</taxon>
        <taxon>Brachyura</taxon>
        <taxon>Eubrachyura</taxon>
        <taxon>Portunoidea</taxon>
        <taxon>Portunidae</taxon>
        <taxon>Portuninae</taxon>
        <taxon>Portunus</taxon>
    </lineage>
</organism>